<dbReference type="PANTHER" id="PTHR30451:SF21">
    <property type="entry name" value="FIMBRIAL USHER DOMAIN-CONTAINING PROTEIN YDET-RELATED"/>
    <property type="match status" value="1"/>
</dbReference>
<evidence type="ECO:0000259" key="11">
    <source>
        <dbReference type="Pfam" id="PF13953"/>
    </source>
</evidence>
<evidence type="ECO:0000256" key="8">
    <source>
        <dbReference type="ARBA" id="ARBA00023136"/>
    </source>
</evidence>
<accession>A0ABY7RCY3</accession>
<feature type="domain" description="PapC-like C-terminal" evidence="11">
    <location>
        <begin position="757"/>
        <end position="820"/>
    </location>
</feature>
<proteinExistence type="inferred from homology"/>
<dbReference type="Gene3D" id="2.60.40.2070">
    <property type="match status" value="1"/>
</dbReference>
<dbReference type="InterPro" id="IPR000015">
    <property type="entry name" value="Fimb_usher"/>
</dbReference>
<feature type="domain" description="PapC N-terminal" evidence="12">
    <location>
        <begin position="43"/>
        <end position="191"/>
    </location>
</feature>
<dbReference type="RefSeq" id="WP_156311556.1">
    <property type="nucleotide sequence ID" value="NZ_CP116669.1"/>
</dbReference>
<keyword evidence="9 10" id="KW-0998">Cell outer membrane</keyword>
<keyword evidence="5 10" id="KW-1029">Fimbrium biogenesis</keyword>
<evidence type="ECO:0000256" key="10">
    <source>
        <dbReference type="RuleBase" id="RU003884"/>
    </source>
</evidence>
<keyword evidence="7" id="KW-0732">Signal</keyword>
<keyword evidence="3 10" id="KW-0813">Transport</keyword>
<dbReference type="SUPFAM" id="SSF141729">
    <property type="entry name" value="FimD N-terminal domain-like"/>
    <property type="match status" value="1"/>
</dbReference>
<dbReference type="Gene3D" id="3.10.20.410">
    <property type="match status" value="1"/>
</dbReference>
<name>A0ABY7RCY3_9PSED</name>
<evidence type="ECO:0000256" key="2">
    <source>
        <dbReference type="ARBA" id="ARBA00008064"/>
    </source>
</evidence>
<gene>
    <name evidence="13" type="ORF">PMC74_07085</name>
</gene>
<dbReference type="Gene3D" id="2.60.40.2610">
    <property type="entry name" value="Outer membrane usher protein FimD, plug domain"/>
    <property type="match status" value="1"/>
</dbReference>
<dbReference type="InterPro" id="IPR025885">
    <property type="entry name" value="PapC_N"/>
</dbReference>
<keyword evidence="14" id="KW-1185">Reference proteome</keyword>
<sequence>MPQLERRRPLPSRPRFASLLPIAGGGLLLAFAPPTLATTAPAQFHTAFMRQAPGQPQDAGQQALQGLQANTPLAAGRYRVELLVNLGSAGQHELDFHDPLNGQGLQACLSADLLRELGLREQALEVPLPSDASCIDLPSLVPQAEVDFNPALLRLSISIPQIALRRDISGQVPVERWDPGINAAFVNYQASAQHSRGRGGSRSSQDLYLSSGLNLGAWQLRSNQALRQDHTGQHSWTRSSTYARRDLPALRASLTLGETFTNSEVFRSLPFKGAQMASDHEMLPDAMQSYAPVIRGVAQTRAKLEVLHNGYPIYATYVAPGPYAIDDLSVGAGHGELEIVLTESDGQVSRFTQPYSSLGNLLREGIWRYTASLGRYNGAEHIDSPKFWQGTFARGGAWDTTLYGGAMNSDYYRAGAFGLARDFGSIGGLSLDVTHARSDLGSSLGQVTGNSFAMRYGKSFQTNTNLRFAGYRYSTEGYRDFDEAVQQRYAAADYLGNRRSRLEASVYQNLGKRGSLSLTLTQDDYWNSNFQRRQYQLQYNTQYSNLGINFFASQTLSSNRAENRLFGVSFSLPLDSPRYRSATFDVRRSNGAYNQRASLGGSLNDKNLDYRLSASNDEQQRKSAELSLGYLGEQVSLGAGYTQGADYSSVSVNASGALLAHSQGLTLGNYLGETAALVHVPDIAGVGVQNTGKARTNSDGYLLVPHLRPYRSNTLILETDDLGPDAIIETGTLQVVPQRGALVKARFEARRVTRLVLTLQQPDGRPMPFGSVVKDEQDQTLAVVGQAGQALVAIEAPQQTLHVSWTNQQTPHCQIHINLEDMHQDGGYYLQTVQCQPQ</sequence>
<comment type="subcellular location">
    <subcellularLocation>
        <location evidence="1 10">Cell outer membrane</location>
        <topology evidence="1 10">Multi-pass membrane protein</topology>
    </subcellularLocation>
</comment>
<evidence type="ECO:0000256" key="4">
    <source>
        <dbReference type="ARBA" id="ARBA00022452"/>
    </source>
</evidence>
<dbReference type="Pfam" id="PF13954">
    <property type="entry name" value="PapC_N"/>
    <property type="match status" value="1"/>
</dbReference>
<dbReference type="Proteomes" id="UP001214301">
    <property type="component" value="Chromosome"/>
</dbReference>
<dbReference type="InterPro" id="IPR043142">
    <property type="entry name" value="PapC-like_C_sf"/>
</dbReference>
<keyword evidence="4" id="KW-1134">Transmembrane beta strand</keyword>
<evidence type="ECO:0000256" key="9">
    <source>
        <dbReference type="ARBA" id="ARBA00023237"/>
    </source>
</evidence>
<dbReference type="EMBL" id="CP116669">
    <property type="protein sequence ID" value="WCI01654.1"/>
    <property type="molecule type" value="Genomic_DNA"/>
</dbReference>
<dbReference type="Pfam" id="PF00577">
    <property type="entry name" value="Usher"/>
    <property type="match status" value="1"/>
</dbReference>
<evidence type="ECO:0000313" key="14">
    <source>
        <dbReference type="Proteomes" id="UP001214301"/>
    </source>
</evidence>
<dbReference type="InterPro" id="IPR037224">
    <property type="entry name" value="PapC_N_sf"/>
</dbReference>
<evidence type="ECO:0000256" key="5">
    <source>
        <dbReference type="ARBA" id="ARBA00022558"/>
    </source>
</evidence>
<dbReference type="Pfam" id="PF13953">
    <property type="entry name" value="PapC_C"/>
    <property type="match status" value="1"/>
</dbReference>
<dbReference type="InterPro" id="IPR042186">
    <property type="entry name" value="FimD_plug_dom"/>
</dbReference>
<evidence type="ECO:0000259" key="12">
    <source>
        <dbReference type="Pfam" id="PF13954"/>
    </source>
</evidence>
<dbReference type="InterPro" id="IPR018030">
    <property type="entry name" value="Fimbrial_membr_usher_CS"/>
</dbReference>
<reference evidence="13 14" key="1">
    <citation type="journal article" date="2020" name="Front. Microbiol.">
        <title>Toward Biorecycling: Isolation of a Soil Bacterium That Grows on a Polyurethane Oligomer and Monomer.</title>
        <authorList>
            <person name="Espinosa M.J.C."/>
            <person name="Blanco A.C."/>
            <person name="Schmidgall T."/>
            <person name="Atanasoff-Kardjalieff A.K."/>
            <person name="Kappelmeyer U."/>
            <person name="Tischler D."/>
            <person name="Pieper D.H."/>
            <person name="Heipieper H.J."/>
            <person name="Eberlein C."/>
        </authorList>
    </citation>
    <scope>NUCLEOTIDE SEQUENCE [LARGE SCALE GENOMIC DNA]</scope>
    <source>
        <strain evidence="13 14">TDA1</strain>
    </source>
</reference>
<evidence type="ECO:0000256" key="6">
    <source>
        <dbReference type="ARBA" id="ARBA00022692"/>
    </source>
</evidence>
<evidence type="ECO:0000256" key="3">
    <source>
        <dbReference type="ARBA" id="ARBA00022448"/>
    </source>
</evidence>
<evidence type="ECO:0000313" key="13">
    <source>
        <dbReference type="EMBL" id="WCI01654.1"/>
    </source>
</evidence>
<dbReference type="PANTHER" id="PTHR30451">
    <property type="entry name" value="OUTER MEMBRANE USHER PROTEIN"/>
    <property type="match status" value="1"/>
</dbReference>
<dbReference type="Gene3D" id="2.60.40.3110">
    <property type="match status" value="1"/>
</dbReference>
<comment type="similarity">
    <text evidence="2 10">Belongs to the fimbrial export usher family.</text>
</comment>
<keyword evidence="6 10" id="KW-0812">Transmembrane</keyword>
<organism evidence="13 14">
    <name type="scientific">Pseudomonas capeferrum</name>
    <dbReference type="NCBI Taxonomy" id="1495066"/>
    <lineage>
        <taxon>Bacteria</taxon>
        <taxon>Pseudomonadati</taxon>
        <taxon>Pseudomonadota</taxon>
        <taxon>Gammaproteobacteria</taxon>
        <taxon>Pseudomonadales</taxon>
        <taxon>Pseudomonadaceae</taxon>
        <taxon>Pseudomonas</taxon>
    </lineage>
</organism>
<evidence type="ECO:0000256" key="1">
    <source>
        <dbReference type="ARBA" id="ARBA00004571"/>
    </source>
</evidence>
<protein>
    <submittedName>
        <fullName evidence="13">Fimbrial biogenesis outer membrane usher protein</fullName>
    </submittedName>
</protein>
<evidence type="ECO:0000256" key="7">
    <source>
        <dbReference type="ARBA" id="ARBA00022729"/>
    </source>
</evidence>
<dbReference type="PROSITE" id="PS01151">
    <property type="entry name" value="FIMBRIAL_USHER"/>
    <property type="match status" value="1"/>
</dbReference>
<dbReference type="InterPro" id="IPR025949">
    <property type="entry name" value="PapC-like_C"/>
</dbReference>
<keyword evidence="8 10" id="KW-0472">Membrane</keyword>